<gene>
    <name evidence="4" type="ORF">C6P46_007105</name>
</gene>
<dbReference type="PANTHER" id="PTHR31811:SF0">
    <property type="entry name" value="TRNA A64-2'-O-RIBOSYLPHOSPHATE TRANSFERASE"/>
    <property type="match status" value="1"/>
</dbReference>
<name>A0A9P7B2U8_RHOMI</name>
<evidence type="ECO:0000313" key="4">
    <source>
        <dbReference type="EMBL" id="KAG0656446.1"/>
    </source>
</evidence>
<evidence type="ECO:0000313" key="5">
    <source>
        <dbReference type="Proteomes" id="UP000777482"/>
    </source>
</evidence>
<dbReference type="GO" id="GO:0019988">
    <property type="term" value="P:charged-tRNA amino acid modification"/>
    <property type="evidence" value="ECO:0007669"/>
    <property type="project" value="InterPro"/>
</dbReference>
<protein>
    <recommendedName>
        <fullName evidence="6">Initiator tRNA phosphoribosyl transferase</fullName>
    </recommendedName>
</protein>
<dbReference type="Pfam" id="PF04179">
    <property type="entry name" value="Init_tRNA_PT"/>
    <property type="match status" value="1"/>
</dbReference>
<evidence type="ECO:0000256" key="1">
    <source>
        <dbReference type="SAM" id="MobiDB-lite"/>
    </source>
</evidence>
<dbReference type="Proteomes" id="UP000777482">
    <property type="component" value="Unassembled WGS sequence"/>
</dbReference>
<feature type="domain" description="Rit1 N-terminal" evidence="3">
    <location>
        <begin position="139"/>
        <end position="255"/>
    </location>
</feature>
<dbReference type="OrthoDB" id="45256at2759"/>
<comment type="caution">
    <text evidence="4">The sequence shown here is derived from an EMBL/GenBank/DDBJ whole genome shotgun (WGS) entry which is preliminary data.</text>
</comment>
<dbReference type="InterPro" id="IPR033449">
    <property type="entry name" value="Rit1_N"/>
</dbReference>
<dbReference type="InterPro" id="IPR007306">
    <property type="entry name" value="Rit1"/>
</dbReference>
<feature type="region of interest" description="Disordered" evidence="1">
    <location>
        <begin position="257"/>
        <end position="281"/>
    </location>
</feature>
<dbReference type="GO" id="GO:0043399">
    <property type="term" value="F:tRNA adenosine(64)-2'-O-ribosylphosphate transferase activity"/>
    <property type="evidence" value="ECO:0007669"/>
    <property type="project" value="InterPro"/>
</dbReference>
<dbReference type="InterPro" id="IPR033421">
    <property type="entry name" value="Rit1_DUSP-like"/>
</dbReference>
<dbReference type="AlphaFoldDB" id="A0A9P7B2U8"/>
<feature type="domain" description="Rit1 N-terminal" evidence="3">
    <location>
        <begin position="24"/>
        <end position="110"/>
    </location>
</feature>
<dbReference type="EMBL" id="PUHQ01000097">
    <property type="protein sequence ID" value="KAG0656446.1"/>
    <property type="molecule type" value="Genomic_DNA"/>
</dbReference>
<feature type="region of interest" description="Disordered" evidence="1">
    <location>
        <begin position="110"/>
        <end position="130"/>
    </location>
</feature>
<sequence>MAAPPQLVFPSAVDNLQADRGQIRAQLRDTYNRLHSIADDADFVRNEVGAAYPDFPLVANQRAGAWYVKPTGEHIHAYFKSTDGHAGQHDFNLRRANLILLPIIKNRGGPDLVRGPHPRADAPPPAERGQLVRPGRRVAASSELVHSSAYDLSALRALDRPLRPFFVSPASTLSQQSRASDFTDSCYPVICASASKLAAEADGLERAQGFTYVQGSGDDHEAWSKGLTPPVFWANADEILAASREEIDDVISRILSTSSSDGSQPSTSAAADAKASPPVRRIRRTGVQLQFRATSPVEPVPGSTSTEQLQISIRTASTNPTPSDLGGGETAKEGGGEAPLALSTRPGKAGYNAFFSPAYLEPPLERAQTALARGGDVLIQVAEEGGKQSEANDLGVAVALILLTRMYSDSAELLTPNDSTPIASKDRIRTRLQWILEEFPTVNPSRSVLNRVNEFLISKRR</sequence>
<dbReference type="GO" id="GO:0005737">
    <property type="term" value="C:cytoplasm"/>
    <property type="evidence" value="ECO:0007669"/>
    <property type="project" value="TreeGrafter"/>
</dbReference>
<organism evidence="4 5">
    <name type="scientific">Rhodotorula mucilaginosa</name>
    <name type="common">Yeast</name>
    <name type="synonym">Rhodotorula rubra</name>
    <dbReference type="NCBI Taxonomy" id="5537"/>
    <lineage>
        <taxon>Eukaryota</taxon>
        <taxon>Fungi</taxon>
        <taxon>Dikarya</taxon>
        <taxon>Basidiomycota</taxon>
        <taxon>Pucciniomycotina</taxon>
        <taxon>Microbotryomycetes</taxon>
        <taxon>Sporidiobolales</taxon>
        <taxon>Sporidiobolaceae</taxon>
        <taxon>Rhodotorula</taxon>
    </lineage>
</organism>
<keyword evidence="5" id="KW-1185">Reference proteome</keyword>
<reference evidence="4 5" key="1">
    <citation type="submission" date="2020-11" db="EMBL/GenBank/DDBJ databases">
        <title>Kefir isolates.</title>
        <authorList>
            <person name="Marcisauskas S."/>
            <person name="Kim Y."/>
            <person name="Blasche S."/>
        </authorList>
    </citation>
    <scope>NUCLEOTIDE SEQUENCE [LARGE SCALE GENOMIC DNA]</scope>
    <source>
        <strain evidence="4 5">KR</strain>
    </source>
</reference>
<feature type="domain" description="Rit1 DUSP-like" evidence="2">
    <location>
        <begin position="386"/>
        <end position="456"/>
    </location>
</feature>
<proteinExistence type="predicted"/>
<accession>A0A9P7B2U8</accession>
<evidence type="ECO:0000259" key="2">
    <source>
        <dbReference type="Pfam" id="PF04179"/>
    </source>
</evidence>
<feature type="compositionally biased region" description="Low complexity" evidence="1">
    <location>
        <begin position="257"/>
        <end position="268"/>
    </location>
</feature>
<feature type="region of interest" description="Disordered" evidence="1">
    <location>
        <begin position="315"/>
        <end position="338"/>
    </location>
</feature>
<evidence type="ECO:0000259" key="3">
    <source>
        <dbReference type="Pfam" id="PF17184"/>
    </source>
</evidence>
<dbReference type="Pfam" id="PF17184">
    <property type="entry name" value="Rit1_C"/>
    <property type="match status" value="2"/>
</dbReference>
<dbReference type="PANTHER" id="PTHR31811">
    <property type="entry name" value="TRNA A64-2'-O-RIBOSYLPHOSPHATE TRANSFERASE"/>
    <property type="match status" value="1"/>
</dbReference>
<evidence type="ECO:0008006" key="6">
    <source>
        <dbReference type="Google" id="ProtNLM"/>
    </source>
</evidence>